<evidence type="ECO:0000256" key="1">
    <source>
        <dbReference type="ARBA" id="ARBA00022516"/>
    </source>
</evidence>
<evidence type="ECO:0000256" key="5">
    <source>
        <dbReference type="ARBA" id="ARBA00023098"/>
    </source>
</evidence>
<keyword evidence="3 7" id="KW-0808">Transferase</keyword>
<dbReference type="PANTHER" id="PTHR43378:SF2">
    <property type="entry name" value="UDP-3-O-ACYLGLUCOSAMINE N-ACYLTRANSFERASE 1, MITOCHONDRIAL-RELATED"/>
    <property type="match status" value="1"/>
</dbReference>
<evidence type="ECO:0000313" key="10">
    <source>
        <dbReference type="Proteomes" id="UP000593765"/>
    </source>
</evidence>
<dbReference type="NCBIfam" id="TIGR01853">
    <property type="entry name" value="lipid_A_lpxD"/>
    <property type="match status" value="1"/>
</dbReference>
<feature type="active site" description="Proton acceptor" evidence="7">
    <location>
        <position position="241"/>
    </location>
</feature>
<dbReference type="GO" id="GO:0016410">
    <property type="term" value="F:N-acyltransferase activity"/>
    <property type="evidence" value="ECO:0007669"/>
    <property type="project" value="InterPro"/>
</dbReference>
<comment type="function">
    <text evidence="7">Catalyzes the N-acylation of UDP-3-O-acylglucosamine using 3-hydroxyacyl-ACP as the acyl donor. Is involved in the biosynthesis of lipid A, a phosphorylated glycolipid that anchors the lipopolysaccharide to the outer membrane of the cell.</text>
</comment>
<evidence type="ECO:0000313" key="9">
    <source>
        <dbReference type="EMBL" id="QOV88031.1"/>
    </source>
</evidence>
<dbReference type="InterPro" id="IPR011004">
    <property type="entry name" value="Trimer_LpxA-like_sf"/>
</dbReference>
<proteinExistence type="inferred from homology"/>
<keyword evidence="1 7" id="KW-0444">Lipid biosynthesis</keyword>
<evidence type="ECO:0000256" key="6">
    <source>
        <dbReference type="ARBA" id="ARBA00023315"/>
    </source>
</evidence>
<dbReference type="InterPro" id="IPR018357">
    <property type="entry name" value="Hexapep_transf_CS"/>
</dbReference>
<dbReference type="KEGG" id="hbs:IPV69_17395"/>
<dbReference type="Proteomes" id="UP000593765">
    <property type="component" value="Chromosome"/>
</dbReference>
<sequence length="348" mass="36205">MTDDAFTERGTGVTLKELAAAIGAELPADVPGTDVLIRSCRTLDSAGTGDVTFLSNPKYADQLDTTKATAAIVAASVTCPANPGLMLLKTKDPYYAWSLALVRLHGHRKHPHAGVHPSAHVDPTASVGAGTVIYPGVFVGPRTKIGRDCILYPNVVVYDDCMIGDRVIIHAGSSIGPDGFGFATHKDADGVWRHHKIPQVGNVVIEDDVEIGSNTSISRGAVGNTVVGQGTKIDNNVAIGHGVKIGPHGLLVAHVGVAGSTVIGHHATIAGQVGITGHIKIGDGVTIAAQSGVMADVPDQTTVIGSPAMPASHARRVYFLFTQLPTIQDRIKKLEQAVEELSDAGDEV</sequence>
<dbReference type="PROSITE" id="PS00101">
    <property type="entry name" value="HEXAPEP_TRANSFERASES"/>
    <property type="match status" value="1"/>
</dbReference>
<protein>
    <recommendedName>
        <fullName evidence="7">UDP-3-O-acylglucosamine N-acyltransferase</fullName>
        <ecNumber evidence="7">2.3.1.191</ecNumber>
    </recommendedName>
</protein>
<evidence type="ECO:0000256" key="3">
    <source>
        <dbReference type="ARBA" id="ARBA00022679"/>
    </source>
</evidence>
<keyword evidence="5 7" id="KW-0443">Lipid metabolism</keyword>
<keyword evidence="10" id="KW-1185">Reference proteome</keyword>
<dbReference type="PANTHER" id="PTHR43378">
    <property type="entry name" value="UDP-3-O-ACYLGLUCOSAMINE N-ACYLTRANSFERASE"/>
    <property type="match status" value="1"/>
</dbReference>
<dbReference type="Pfam" id="PF04613">
    <property type="entry name" value="LpxD"/>
    <property type="match status" value="1"/>
</dbReference>
<dbReference type="InterPro" id="IPR020573">
    <property type="entry name" value="UDP_GlcNAc_AcTrfase_non-rep"/>
</dbReference>
<dbReference type="UniPathway" id="UPA00973"/>
<dbReference type="CDD" id="cd03352">
    <property type="entry name" value="LbH_LpxD"/>
    <property type="match status" value="1"/>
</dbReference>
<comment type="similarity">
    <text evidence="7">Belongs to the transferase hexapeptide repeat family. LpxD subfamily.</text>
</comment>
<dbReference type="Gene3D" id="2.160.10.10">
    <property type="entry name" value="Hexapeptide repeat proteins"/>
    <property type="match status" value="1"/>
</dbReference>
<dbReference type="GO" id="GO:0103118">
    <property type="term" value="F:UDP-3-O-[(3R)-3-hydroxyacyl]-glucosamine N-acyltransferase activity"/>
    <property type="evidence" value="ECO:0007669"/>
    <property type="project" value="UniProtKB-EC"/>
</dbReference>
<dbReference type="EC" id="2.3.1.191" evidence="7"/>
<dbReference type="InterPro" id="IPR001451">
    <property type="entry name" value="Hexapep"/>
</dbReference>
<evidence type="ECO:0000256" key="2">
    <source>
        <dbReference type="ARBA" id="ARBA00022556"/>
    </source>
</evidence>
<dbReference type="InterPro" id="IPR007691">
    <property type="entry name" value="LpxD"/>
</dbReference>
<dbReference type="RefSeq" id="WP_206290995.1">
    <property type="nucleotide sequence ID" value="NZ_CP063458.1"/>
</dbReference>
<evidence type="ECO:0000256" key="7">
    <source>
        <dbReference type="HAMAP-Rule" id="MF_00523"/>
    </source>
</evidence>
<dbReference type="HAMAP" id="MF_00523">
    <property type="entry name" value="LpxD"/>
    <property type="match status" value="1"/>
</dbReference>
<accession>A0A7M2WT90</accession>
<comment type="pathway">
    <text evidence="7">Bacterial outer membrane biogenesis; LPS lipid A biosynthesis.</text>
</comment>
<feature type="domain" description="UDP-3-O-[3-hydroxymyristoyl] glucosamine N-acyltransferase non-repeat region" evidence="8">
    <location>
        <begin position="34"/>
        <end position="101"/>
    </location>
</feature>
<organism evidence="9 10">
    <name type="scientific">Humisphaera borealis</name>
    <dbReference type="NCBI Taxonomy" id="2807512"/>
    <lineage>
        <taxon>Bacteria</taxon>
        <taxon>Pseudomonadati</taxon>
        <taxon>Planctomycetota</taxon>
        <taxon>Phycisphaerae</taxon>
        <taxon>Tepidisphaerales</taxon>
        <taxon>Tepidisphaeraceae</taxon>
        <taxon>Humisphaera</taxon>
    </lineage>
</organism>
<dbReference type="GO" id="GO:0016020">
    <property type="term" value="C:membrane"/>
    <property type="evidence" value="ECO:0007669"/>
    <property type="project" value="GOC"/>
</dbReference>
<evidence type="ECO:0000256" key="4">
    <source>
        <dbReference type="ARBA" id="ARBA00022737"/>
    </source>
</evidence>
<dbReference type="Pfam" id="PF00132">
    <property type="entry name" value="Hexapep"/>
    <property type="match status" value="1"/>
</dbReference>
<comment type="catalytic activity">
    <reaction evidence="7">
        <text>a UDP-3-O-[(3R)-3-hydroxyacyl]-alpha-D-glucosamine + a (3R)-hydroxyacyl-[ACP] = a UDP-2-N,3-O-bis[(3R)-3-hydroxyacyl]-alpha-D-glucosamine + holo-[ACP] + H(+)</text>
        <dbReference type="Rhea" id="RHEA:53836"/>
        <dbReference type="Rhea" id="RHEA-COMP:9685"/>
        <dbReference type="Rhea" id="RHEA-COMP:9945"/>
        <dbReference type="ChEBI" id="CHEBI:15378"/>
        <dbReference type="ChEBI" id="CHEBI:64479"/>
        <dbReference type="ChEBI" id="CHEBI:78827"/>
        <dbReference type="ChEBI" id="CHEBI:137740"/>
        <dbReference type="ChEBI" id="CHEBI:137748"/>
        <dbReference type="EC" id="2.3.1.191"/>
    </reaction>
</comment>
<gene>
    <name evidence="7 9" type="primary">lpxD</name>
    <name evidence="9" type="ORF">IPV69_17395</name>
</gene>
<keyword evidence="4 7" id="KW-0677">Repeat</keyword>
<dbReference type="GO" id="GO:0009245">
    <property type="term" value="P:lipid A biosynthetic process"/>
    <property type="evidence" value="ECO:0007669"/>
    <property type="project" value="UniProtKB-UniRule"/>
</dbReference>
<dbReference type="Gene3D" id="3.40.1390.10">
    <property type="entry name" value="MurE/MurF, N-terminal domain"/>
    <property type="match status" value="1"/>
</dbReference>
<reference evidence="9 10" key="1">
    <citation type="submission" date="2020-10" db="EMBL/GenBank/DDBJ databases">
        <title>Wide distribution of Phycisphaera-like planctomycetes from WD2101 soil group in peatlands and genome analysis of the first cultivated representative.</title>
        <authorList>
            <person name="Dedysh S.N."/>
            <person name="Beletsky A.V."/>
            <person name="Ivanova A."/>
            <person name="Kulichevskaya I.S."/>
            <person name="Suzina N.E."/>
            <person name="Philippov D.A."/>
            <person name="Rakitin A.L."/>
            <person name="Mardanov A.V."/>
            <person name="Ravin N.V."/>
        </authorList>
    </citation>
    <scope>NUCLEOTIDE SEQUENCE [LARGE SCALE GENOMIC DNA]</scope>
    <source>
        <strain evidence="9 10">M1803</strain>
    </source>
</reference>
<evidence type="ECO:0000259" key="8">
    <source>
        <dbReference type="Pfam" id="PF04613"/>
    </source>
</evidence>
<keyword evidence="6 7" id="KW-0012">Acyltransferase</keyword>
<name>A0A7M2WT90_9BACT</name>
<comment type="subunit">
    <text evidence="7">Homotrimer.</text>
</comment>
<dbReference type="AlphaFoldDB" id="A0A7M2WT90"/>
<dbReference type="NCBIfam" id="NF002060">
    <property type="entry name" value="PRK00892.1"/>
    <property type="match status" value="1"/>
</dbReference>
<dbReference type="SUPFAM" id="SSF51161">
    <property type="entry name" value="Trimeric LpxA-like enzymes"/>
    <property type="match status" value="1"/>
</dbReference>
<keyword evidence="2 7" id="KW-0441">Lipid A biosynthesis</keyword>
<dbReference type="EMBL" id="CP063458">
    <property type="protein sequence ID" value="QOV88031.1"/>
    <property type="molecule type" value="Genomic_DNA"/>
</dbReference>